<reference evidence="3" key="1">
    <citation type="journal article" date="2019" name="Int. J. Syst. Evol. Microbiol.">
        <title>The Global Catalogue of Microorganisms (GCM) 10K type strain sequencing project: providing services to taxonomists for standard genome sequencing and annotation.</title>
        <authorList>
            <consortium name="The Broad Institute Genomics Platform"/>
            <consortium name="The Broad Institute Genome Sequencing Center for Infectious Disease"/>
            <person name="Wu L."/>
            <person name="Ma J."/>
        </authorList>
    </citation>
    <scope>NUCLEOTIDE SEQUENCE [LARGE SCALE GENOMIC DNA]</scope>
    <source>
        <strain evidence="3">JCM 17342</strain>
    </source>
</reference>
<dbReference type="Gene3D" id="3.40.190.120">
    <property type="entry name" value="Osmoprotection protein (prox), domain 2"/>
    <property type="match status" value="1"/>
</dbReference>
<dbReference type="RefSeq" id="WP_344877504.1">
    <property type="nucleotide sequence ID" value="NZ_BAABAL010000017.1"/>
</dbReference>
<dbReference type="Pfam" id="PF04069">
    <property type="entry name" value="OpuAC"/>
    <property type="match status" value="1"/>
</dbReference>
<gene>
    <name evidence="2" type="ORF">GCM10022247_42910</name>
</gene>
<dbReference type="Proteomes" id="UP001501747">
    <property type="component" value="Unassembled WGS sequence"/>
</dbReference>
<comment type="caution">
    <text evidence="2">The sequence shown here is derived from an EMBL/GenBank/DDBJ whole genome shotgun (WGS) entry which is preliminary data.</text>
</comment>
<sequence length="296" mass="30845">MKRTMAVVAAAALLLTGCGGDPLKGGGGGGGAAGGPIVIGSADFSESELLMHIYAGALTNAGVKVTTKPRVGSREVLVKALQDKSLAVVPEYSGNLLQYFDKQNPAAQPDEVTAALKQKVPGGLEVLEKSAAEDSDALVVSKELAGQGVKSIADLGPKCSQYVLGAAGEWKDRWPAKLTQLYGCTFKEIKTTDAAGPVTVEALKSGQVQVANLFTTASAITANGFVALQDPKRLYPAQNILPLIRSEALDAKGKEALNKVSAALTTDKLIALNKRIELDKETVADVAKEFVTQNKL</sequence>
<evidence type="ECO:0000313" key="2">
    <source>
        <dbReference type="EMBL" id="GAA4015439.1"/>
    </source>
</evidence>
<dbReference type="EMBL" id="BAABAL010000017">
    <property type="protein sequence ID" value="GAA4015439.1"/>
    <property type="molecule type" value="Genomic_DNA"/>
</dbReference>
<keyword evidence="3" id="KW-1185">Reference proteome</keyword>
<dbReference type="CDD" id="cd13606">
    <property type="entry name" value="PBP2_ProX_like"/>
    <property type="match status" value="1"/>
</dbReference>
<proteinExistence type="predicted"/>
<feature type="domain" description="ABC-type glycine betaine transport system substrate-binding" evidence="1">
    <location>
        <begin position="36"/>
        <end position="292"/>
    </location>
</feature>
<evidence type="ECO:0000259" key="1">
    <source>
        <dbReference type="Pfam" id="PF04069"/>
    </source>
</evidence>
<name>A0ABP7SRY0_9PSEU</name>
<dbReference type="InterPro" id="IPR007210">
    <property type="entry name" value="ABC_Gly_betaine_transp_sub-bd"/>
</dbReference>
<dbReference type="PROSITE" id="PS51257">
    <property type="entry name" value="PROKAR_LIPOPROTEIN"/>
    <property type="match status" value="1"/>
</dbReference>
<accession>A0ABP7SRY0</accession>
<evidence type="ECO:0000313" key="3">
    <source>
        <dbReference type="Proteomes" id="UP001501747"/>
    </source>
</evidence>
<dbReference type="SUPFAM" id="SSF53850">
    <property type="entry name" value="Periplasmic binding protein-like II"/>
    <property type="match status" value="1"/>
</dbReference>
<protein>
    <submittedName>
        <fullName evidence="2">ABC transporter substrate-binding protein</fullName>
    </submittedName>
</protein>
<organism evidence="2 3">
    <name type="scientific">Allokutzneria multivorans</name>
    <dbReference type="NCBI Taxonomy" id="1142134"/>
    <lineage>
        <taxon>Bacteria</taxon>
        <taxon>Bacillati</taxon>
        <taxon>Actinomycetota</taxon>
        <taxon>Actinomycetes</taxon>
        <taxon>Pseudonocardiales</taxon>
        <taxon>Pseudonocardiaceae</taxon>
        <taxon>Allokutzneria</taxon>
    </lineage>
</organism>
<dbReference type="Gene3D" id="3.40.190.10">
    <property type="entry name" value="Periplasmic binding protein-like II"/>
    <property type="match status" value="1"/>
</dbReference>